<feature type="domain" description="PH" evidence="2">
    <location>
        <begin position="59"/>
        <end position="179"/>
    </location>
</feature>
<evidence type="ECO:0000259" key="2">
    <source>
        <dbReference type="PROSITE" id="PS50003"/>
    </source>
</evidence>
<feature type="region of interest" description="Disordered" evidence="1">
    <location>
        <begin position="676"/>
        <end position="984"/>
    </location>
</feature>
<feature type="compositionally biased region" description="Low complexity" evidence="1">
    <location>
        <begin position="947"/>
        <end position="977"/>
    </location>
</feature>
<evidence type="ECO:0000313" key="3">
    <source>
        <dbReference type="EMBL" id="CCH43440.1"/>
    </source>
</evidence>
<feature type="compositionally biased region" description="Low complexity" evidence="1">
    <location>
        <begin position="825"/>
        <end position="847"/>
    </location>
</feature>
<dbReference type="AlphaFoldDB" id="K0KE97"/>
<dbReference type="PROSITE" id="PS50003">
    <property type="entry name" value="PH_DOMAIN"/>
    <property type="match status" value="1"/>
</dbReference>
<feature type="compositionally biased region" description="Polar residues" evidence="1">
    <location>
        <begin position="536"/>
        <end position="558"/>
    </location>
</feature>
<feature type="compositionally biased region" description="Polar residues" evidence="1">
    <location>
        <begin position="723"/>
        <end position="756"/>
    </location>
</feature>
<dbReference type="InterPro" id="IPR011993">
    <property type="entry name" value="PH-like_dom_sf"/>
</dbReference>
<dbReference type="EMBL" id="CAIF01000078">
    <property type="protein sequence ID" value="CCH43440.1"/>
    <property type="molecule type" value="Genomic_DNA"/>
</dbReference>
<feature type="compositionally biased region" description="Low complexity" evidence="1">
    <location>
        <begin position="931"/>
        <end position="940"/>
    </location>
</feature>
<dbReference type="InterPro" id="IPR058155">
    <property type="entry name" value="Skg3/CAF120-like_PH"/>
</dbReference>
<sequence length="984" mass="109883">MKRIFSPGRSNNGSPKNRSRSNSSQQQQQQLPQPSAIPTDEISPELLPIVTLLSAQAHRRYNEGIFMLLQSINSDGEPVPNRQWREVYGVLLGTQLAVWDVDQLEKHQNNTEALMNASAKPDYINFTDSSFRAVDRLENSQGLKNIIIVSTTLKNQYLLQYQEPKDFHRWNAAFRLATFEYTSLQEAYTGALLSARGSKLSDIRTILSESKFDYEDWVSVRFGSGMPWKRCFAVIEQPNKKSKKDKIYKGSVSFYKDEKKQKKTAMAIIKDSSATYALYPQSHKLVDHSTMIKLEGTVFFDGNKKSLPKEASVYFMPEQHSAVPGYDTLIRFLVPLMDTFALYGRPKRLNANKNDLNSLLFGLPVLPHVHYLEVDDILALASSPQSSNWLLTEWRFRIKEIMARKLSSGYTGCGSQHGVQGAINSPGLNQNEFLDVKPGINRPTSPLSPSFLPQPKFKRDSHHSKASSINSSGGELSVPGSPPKANRNSEITQIYEDYSNVAQMGRYNQDQISQDSRQQIPPQAKLQQLQNSNLPYGQQQRSNLPSSQQQQQAYGSNTRLDDPYRIKNSNASSNSLGSNGTRGGVSQSSNTAPYPTQTSGSIPNGLQAPHDPYAKFKQDSNERLNTYLDDDDDFEEDFNRGISALSINDNKKSTNDDIFNPDYHGASQVNRSVENFGQNEPTIKVQTPSKPLPVPNIKIDQASPYTSGRINTSTPSSPVTNSIQRSNESFNQPPRQPNVATSGLSKSPAQRFTPLNQPAPPQHQQSTPAPQQPQFQQKQQPVQHRPPPPQQQQQQQPQQQVPPQQHSYPPQQQYQQRPPPPKQGNPPQQYQQRPPPQQQGYPPQGYNGPPPQQQYGAPPPQQSYPQQGYPPQGGYRGGPPPQHQQQGYPPQGPRPQQPQGIPRAQYGYGSSQSIPQQGGYPPQGPRPPQQQQPQAQQPYGQYPPPQQQQQPQRKPINPYGGTSTAAAASAANSNPYSQGNPYSR</sequence>
<dbReference type="Proteomes" id="UP000009328">
    <property type="component" value="Unassembled WGS sequence"/>
</dbReference>
<gene>
    <name evidence="3" type="ORF">BN7_2988</name>
</gene>
<accession>K0KE97</accession>
<dbReference type="eggNOG" id="ENOG502QPV9">
    <property type="taxonomic scope" value="Eukaryota"/>
</dbReference>
<dbReference type="SUPFAM" id="SSF50729">
    <property type="entry name" value="PH domain-like"/>
    <property type="match status" value="1"/>
</dbReference>
<feature type="compositionally biased region" description="Low complexity" evidence="1">
    <location>
        <begin position="711"/>
        <end position="722"/>
    </location>
</feature>
<feature type="region of interest" description="Disordered" evidence="1">
    <location>
        <begin position="1"/>
        <end position="40"/>
    </location>
</feature>
<comment type="caution">
    <text evidence="3">The sequence shown here is derived from an EMBL/GenBank/DDBJ whole genome shotgun (WGS) entry which is preliminary data.</text>
</comment>
<dbReference type="Pfam" id="PF25381">
    <property type="entry name" value="PH_26"/>
    <property type="match status" value="1"/>
</dbReference>
<dbReference type="Gene3D" id="2.30.29.30">
    <property type="entry name" value="Pleckstrin-homology domain (PH domain)/Phosphotyrosine-binding domain (PTB)"/>
    <property type="match status" value="1"/>
</dbReference>
<name>K0KE97_WICCF</name>
<dbReference type="InParanoid" id="K0KE97"/>
<feature type="compositionally biased region" description="Polar residues" evidence="1">
    <location>
        <begin position="676"/>
        <end position="689"/>
    </location>
</feature>
<dbReference type="InterPro" id="IPR001849">
    <property type="entry name" value="PH_domain"/>
</dbReference>
<keyword evidence="4" id="KW-1185">Reference proteome</keyword>
<evidence type="ECO:0000313" key="4">
    <source>
        <dbReference type="Proteomes" id="UP000009328"/>
    </source>
</evidence>
<feature type="compositionally biased region" description="Low complexity" evidence="1">
    <location>
        <begin position="762"/>
        <end position="783"/>
    </location>
</feature>
<feature type="compositionally biased region" description="Low complexity" evidence="1">
    <location>
        <begin position="791"/>
        <end position="816"/>
    </location>
</feature>
<feature type="compositionally biased region" description="Polar residues" evidence="1">
    <location>
        <begin position="584"/>
        <end position="604"/>
    </location>
</feature>
<proteinExistence type="predicted"/>
<dbReference type="STRING" id="1206466.K0KE97"/>
<feature type="compositionally biased region" description="Low complexity" evidence="1">
    <location>
        <begin position="897"/>
        <end position="920"/>
    </location>
</feature>
<evidence type="ECO:0000256" key="1">
    <source>
        <dbReference type="SAM" id="MobiDB-lite"/>
    </source>
</evidence>
<protein>
    <submittedName>
        <fullName evidence="3">CCR4-NOT transcriptional complex subunit</fullName>
    </submittedName>
</protein>
<feature type="region of interest" description="Disordered" evidence="1">
    <location>
        <begin position="536"/>
        <end position="613"/>
    </location>
</feature>
<dbReference type="HOGENOM" id="CLU_006977_1_0_1"/>
<organism evidence="3 4">
    <name type="scientific">Wickerhamomyces ciferrii (strain ATCC 14091 / BCRC 22168 / CBS 111 / JCM 3599 / NBRC 0793 / NRRL Y-1031 F-60-10)</name>
    <name type="common">Yeast</name>
    <name type="synonym">Pichia ciferrii</name>
    <dbReference type="NCBI Taxonomy" id="1206466"/>
    <lineage>
        <taxon>Eukaryota</taxon>
        <taxon>Fungi</taxon>
        <taxon>Dikarya</taxon>
        <taxon>Ascomycota</taxon>
        <taxon>Saccharomycotina</taxon>
        <taxon>Saccharomycetes</taxon>
        <taxon>Phaffomycetales</taxon>
        <taxon>Wickerhamomycetaceae</taxon>
        <taxon>Wickerhamomyces</taxon>
    </lineage>
</organism>
<feature type="compositionally biased region" description="Low complexity" evidence="1">
    <location>
        <begin position="9"/>
        <end position="34"/>
    </location>
</feature>
<dbReference type="FunCoup" id="K0KE97">
    <property type="interactions" value="226"/>
</dbReference>
<feature type="compositionally biased region" description="Low complexity" evidence="1">
    <location>
        <begin position="568"/>
        <end position="579"/>
    </location>
</feature>
<feature type="region of interest" description="Disordered" evidence="1">
    <location>
        <begin position="433"/>
        <end position="487"/>
    </location>
</feature>
<feature type="compositionally biased region" description="Low complexity" evidence="1">
    <location>
        <begin position="863"/>
        <end position="873"/>
    </location>
</feature>
<feature type="compositionally biased region" description="Pro residues" evidence="1">
    <location>
        <begin position="848"/>
        <end position="862"/>
    </location>
</feature>
<reference evidence="3 4" key="1">
    <citation type="journal article" date="2012" name="Eukaryot. Cell">
        <title>Draft genome sequence of Wickerhamomyces ciferrii NRRL Y-1031 F-60-10.</title>
        <authorList>
            <person name="Schneider J."/>
            <person name="Andrea H."/>
            <person name="Blom J."/>
            <person name="Jaenicke S."/>
            <person name="Ruckert C."/>
            <person name="Schorsch C."/>
            <person name="Szczepanowski R."/>
            <person name="Farwick M."/>
            <person name="Goesmann A."/>
            <person name="Puhler A."/>
            <person name="Schaffer S."/>
            <person name="Tauch A."/>
            <person name="Kohler T."/>
            <person name="Brinkrolf K."/>
        </authorList>
    </citation>
    <scope>NUCLEOTIDE SEQUENCE [LARGE SCALE GENOMIC DNA]</scope>
    <source>
        <strain evidence="4">ATCC 14091 / BCRC 22168 / CBS 111 / JCM 3599 / NBRC 0793 / NRRL Y-1031 F-60-10</strain>
    </source>
</reference>